<accession>A0AAD9GIB7</accession>
<protein>
    <recommendedName>
        <fullName evidence="3">Neutral zinc metallopeptidase</fullName>
    </recommendedName>
</protein>
<comment type="caution">
    <text evidence="1">The sequence shown here is derived from an EMBL/GenBank/DDBJ whole genome shotgun (WGS) entry which is preliminary data.</text>
</comment>
<proteinExistence type="predicted"/>
<dbReference type="AlphaFoldDB" id="A0AAD9GIB7"/>
<dbReference type="Proteomes" id="UP001259832">
    <property type="component" value="Unassembled WGS sequence"/>
</dbReference>
<dbReference type="PANTHER" id="PTHR35606:SF4">
    <property type="entry name" value="CELLULOSE-BINDING FAMILY II PROTEIN"/>
    <property type="match status" value="1"/>
</dbReference>
<reference evidence="1" key="1">
    <citation type="submission" date="2023-08" db="EMBL/GenBank/DDBJ databases">
        <title>Reference Genome Resource for the Citrus Pathogen Phytophthora citrophthora.</title>
        <authorList>
            <person name="Moller H."/>
            <person name="Coetzee B."/>
            <person name="Rose L.J."/>
            <person name="Van Niekerk J.M."/>
        </authorList>
    </citation>
    <scope>NUCLEOTIDE SEQUENCE</scope>
    <source>
        <strain evidence="1">STE-U-9442</strain>
    </source>
</reference>
<dbReference type="Pfam" id="PF05630">
    <property type="entry name" value="NPP1"/>
    <property type="match status" value="1"/>
</dbReference>
<organism evidence="1 2">
    <name type="scientific">Phytophthora citrophthora</name>
    <dbReference type="NCBI Taxonomy" id="4793"/>
    <lineage>
        <taxon>Eukaryota</taxon>
        <taxon>Sar</taxon>
        <taxon>Stramenopiles</taxon>
        <taxon>Oomycota</taxon>
        <taxon>Peronosporomycetes</taxon>
        <taxon>Peronosporales</taxon>
        <taxon>Peronosporaceae</taxon>
        <taxon>Phytophthora</taxon>
    </lineage>
</organism>
<dbReference type="SUPFAM" id="SSF55486">
    <property type="entry name" value="Metalloproteases ('zincins'), catalytic domain"/>
    <property type="match status" value="1"/>
</dbReference>
<dbReference type="EMBL" id="JASMQC010000017">
    <property type="protein sequence ID" value="KAK1938959.1"/>
    <property type="molecule type" value="Genomic_DNA"/>
</dbReference>
<evidence type="ECO:0000313" key="2">
    <source>
        <dbReference type="Proteomes" id="UP001259832"/>
    </source>
</evidence>
<gene>
    <name evidence="1" type="ORF">P3T76_009034</name>
</gene>
<dbReference type="InterPro" id="IPR008701">
    <property type="entry name" value="NPP1"/>
</dbReference>
<dbReference type="PANTHER" id="PTHR35606">
    <property type="entry name" value="CELLULOSE-BINDING FAMILY II PROTEIN"/>
    <property type="match status" value="1"/>
</dbReference>
<keyword evidence="2" id="KW-1185">Reference proteome</keyword>
<evidence type="ECO:0000313" key="1">
    <source>
        <dbReference type="EMBL" id="KAK1938959.1"/>
    </source>
</evidence>
<sequence>MTKDDRVEYYGSNISLRFDYTAGIPFMGFSDWDGAFHDLIMWEQLTNAARSGLNNRESFGEVGVPFSDEHYEGHLDKAWPTSNPHFSVKQLLFTAVVAVAASSAQASNSTSANHATFGDTTSTGNKCVLGNPTTGNVTRDQIDWVWENTMKKYVPTAAFQNLIFDQLVNNKGKLNYCVRWDNDKPLTKAVASKFQAMIESQLNLWNHWLVGYECWPVENVEVTVVGFAVKDKSIMDWTDDSLGTIYEGILDDEGSPKCPDECYKHQGWAANADTSACKGTPFDMSLWPSTSPGEGAIGTGGDWGQRVEVNELLNTIDMEQQRVMLHEIGHGFGLPEMYADKNKPAGYTACVMDESDTLTDGDGWLLRNVLENIKSRLNY</sequence>
<name>A0AAD9GIB7_9STRA</name>
<evidence type="ECO:0008006" key="3">
    <source>
        <dbReference type="Google" id="ProtNLM"/>
    </source>
</evidence>